<dbReference type="InterPro" id="IPR000259">
    <property type="entry name" value="Adhesion_dom_fimbrial"/>
</dbReference>
<evidence type="ECO:0000256" key="3">
    <source>
        <dbReference type="ARBA" id="ARBA00022729"/>
    </source>
</evidence>
<dbReference type="InterPro" id="IPR008966">
    <property type="entry name" value="Adhesion_dom_sf"/>
</dbReference>
<evidence type="ECO:0000313" key="8">
    <source>
        <dbReference type="Proteomes" id="UP000322181"/>
    </source>
</evidence>
<protein>
    <submittedName>
        <fullName evidence="7">Type 1 fimbrial protein</fullName>
    </submittedName>
</protein>
<gene>
    <name evidence="7" type="ORF">F4V73_10280</name>
</gene>
<dbReference type="GO" id="GO:0043709">
    <property type="term" value="P:cell adhesion involved in single-species biofilm formation"/>
    <property type="evidence" value="ECO:0007669"/>
    <property type="project" value="TreeGrafter"/>
</dbReference>
<evidence type="ECO:0000259" key="6">
    <source>
        <dbReference type="Pfam" id="PF00419"/>
    </source>
</evidence>
<evidence type="ECO:0000313" key="7">
    <source>
        <dbReference type="EMBL" id="KAA8715360.1"/>
    </source>
</evidence>
<sequence length="216" mass="22728">MQTLFCLLSIQNRQTYLPLINMRFIMFFSKKVISAAVLTGLMVSTAAFAAGEASKQGATVTFKAQLRDAACDVSSTTEGDTVDFGIFTIDKLGAAAADTQIGVTKDFSLVLTNCSKAADPAKVFVYADGQASNYSQKYFANKAAQSLAVQIFYGADAATGTTLIPNQATQLADITKVSEGTNASIPLKANLILTQAADAAKAEVMSVPVTFSVAYN</sequence>
<dbReference type="InterPro" id="IPR050263">
    <property type="entry name" value="Bact_Fimbrial_Adh_Pro"/>
</dbReference>
<dbReference type="InterPro" id="IPR036937">
    <property type="entry name" value="Adhesion_dom_fimbrial_sf"/>
</dbReference>
<dbReference type="Pfam" id="PF00419">
    <property type="entry name" value="Fimbrial"/>
    <property type="match status" value="1"/>
</dbReference>
<proteinExistence type="inferred from homology"/>
<dbReference type="AlphaFoldDB" id="A0A5M9R3W8"/>
<comment type="subcellular location">
    <subcellularLocation>
        <location evidence="1">Fimbrium</location>
    </subcellularLocation>
</comment>
<dbReference type="GO" id="GO:0009289">
    <property type="term" value="C:pilus"/>
    <property type="evidence" value="ECO:0007669"/>
    <property type="project" value="UniProtKB-SubCell"/>
</dbReference>
<dbReference type="PANTHER" id="PTHR33420">
    <property type="entry name" value="FIMBRIAL SUBUNIT ELFA-RELATED"/>
    <property type="match status" value="1"/>
</dbReference>
<reference evidence="7 8" key="1">
    <citation type="submission" date="2019-09" db="EMBL/GenBank/DDBJ databases">
        <title>Draft genome sequence of various Type strains from the CCUG.</title>
        <authorList>
            <person name="Pineiro-Iglesias B."/>
            <person name="Tunovic T."/>
            <person name="Unosson C."/>
            <person name="Inganas E."/>
            <person name="Ohlen M."/>
            <person name="Cardew S."/>
            <person name="Jensie-Markopoulos S."/>
            <person name="Salva-Serra F."/>
            <person name="Jaen-Luchoro D."/>
            <person name="Karlsson R."/>
            <person name="Svensson-Stadler L."/>
            <person name="Chun J."/>
            <person name="Moore E."/>
        </authorList>
    </citation>
    <scope>NUCLEOTIDE SEQUENCE [LARGE SCALE GENOMIC DNA]</scope>
    <source>
        <strain evidence="7 8">CCUG 53682T</strain>
    </source>
</reference>
<dbReference type="Proteomes" id="UP000322181">
    <property type="component" value="Unassembled WGS sequence"/>
</dbReference>
<feature type="chain" id="PRO_5024392503" evidence="5">
    <location>
        <begin position="50"/>
        <end position="216"/>
    </location>
</feature>
<name>A0A5M9R3W8_9GAMM</name>
<feature type="signal peptide" evidence="5">
    <location>
        <begin position="1"/>
        <end position="49"/>
    </location>
</feature>
<evidence type="ECO:0000256" key="1">
    <source>
        <dbReference type="ARBA" id="ARBA00004561"/>
    </source>
</evidence>
<organism evidence="7 8">
    <name type="scientific">Morganella psychrotolerans</name>
    <dbReference type="NCBI Taxonomy" id="368603"/>
    <lineage>
        <taxon>Bacteria</taxon>
        <taxon>Pseudomonadati</taxon>
        <taxon>Pseudomonadota</taxon>
        <taxon>Gammaproteobacteria</taxon>
        <taxon>Enterobacterales</taxon>
        <taxon>Morganellaceae</taxon>
        <taxon>Morganella</taxon>
    </lineage>
</organism>
<comment type="caution">
    <text evidence="7">The sequence shown here is derived from an EMBL/GenBank/DDBJ whole genome shotgun (WGS) entry which is preliminary data.</text>
</comment>
<dbReference type="SUPFAM" id="SSF49401">
    <property type="entry name" value="Bacterial adhesins"/>
    <property type="match status" value="1"/>
</dbReference>
<dbReference type="PANTHER" id="PTHR33420:SF12">
    <property type="entry name" value="FIMBRIN-LIKE PROTEIN FIMI-RELATED"/>
    <property type="match status" value="1"/>
</dbReference>
<comment type="similarity">
    <text evidence="2">Belongs to the fimbrial protein family.</text>
</comment>
<dbReference type="RefSeq" id="WP_150384889.1">
    <property type="nucleotide sequence ID" value="NZ_BAAAFS010000002.1"/>
</dbReference>
<keyword evidence="3 5" id="KW-0732">Signal</keyword>
<feature type="domain" description="Fimbrial-type adhesion" evidence="6">
    <location>
        <begin position="61"/>
        <end position="200"/>
    </location>
</feature>
<evidence type="ECO:0000256" key="4">
    <source>
        <dbReference type="ARBA" id="ARBA00023263"/>
    </source>
</evidence>
<evidence type="ECO:0000256" key="2">
    <source>
        <dbReference type="ARBA" id="ARBA00006671"/>
    </source>
</evidence>
<dbReference type="EMBL" id="VXKB01000002">
    <property type="protein sequence ID" value="KAA8715360.1"/>
    <property type="molecule type" value="Genomic_DNA"/>
</dbReference>
<accession>A0A5M9R3W8</accession>
<dbReference type="Gene3D" id="2.60.40.1090">
    <property type="entry name" value="Fimbrial-type adhesion domain"/>
    <property type="match status" value="1"/>
</dbReference>
<evidence type="ECO:0000256" key="5">
    <source>
        <dbReference type="SAM" id="SignalP"/>
    </source>
</evidence>
<keyword evidence="4" id="KW-0281">Fimbrium</keyword>